<sequence>MSTEQQWDIVSGIGITALAVAASRARETSRPDALAKDPYAADFVKEAHPPVPLPTTEAEAAAMETQRTWSATSAYVAVRTRYFDDYVQRAAAAGVTQMVLLASGLDTRAFRLRWPAHTVVYEIDQPLVLDFKLSVLRKRGATTECDHRPVAADLKEDWAAALEKAGLDRSRPTAWLAEGLLPYLPPTAEDDLFQEIHRLSAPGSQLAVEYLGDMQEALDDAAIADSTRRLGVDIGGLVHTGRRPAPGVRLSELGWETREVSAAEAAGGYERPLDPTSFMSRAVYTCARRS</sequence>
<dbReference type="EC" id="2.1.1.-" evidence="6"/>
<dbReference type="EMBL" id="QUAC01000212">
    <property type="protein sequence ID" value="REK87471.1"/>
    <property type="molecule type" value="Genomic_DNA"/>
</dbReference>
<dbReference type="InterPro" id="IPR029063">
    <property type="entry name" value="SAM-dependent_MTases_sf"/>
</dbReference>
<dbReference type="RefSeq" id="WP_128509754.1">
    <property type="nucleotide sequence ID" value="NZ_QUAC01000212.1"/>
</dbReference>
<evidence type="ECO:0000313" key="8">
    <source>
        <dbReference type="Proteomes" id="UP000262477"/>
    </source>
</evidence>
<dbReference type="AlphaFoldDB" id="A0A371PYP3"/>
<accession>A0A371PYP3</accession>
<comment type="similarity">
    <text evidence="2 6">Belongs to the UPF0677 family.</text>
</comment>
<dbReference type="Proteomes" id="UP000262477">
    <property type="component" value="Unassembled WGS sequence"/>
</dbReference>
<evidence type="ECO:0000256" key="3">
    <source>
        <dbReference type="ARBA" id="ARBA00022603"/>
    </source>
</evidence>
<dbReference type="GO" id="GO:0008168">
    <property type="term" value="F:methyltransferase activity"/>
    <property type="evidence" value="ECO:0007669"/>
    <property type="project" value="UniProtKB-UniRule"/>
</dbReference>
<evidence type="ECO:0000256" key="2">
    <source>
        <dbReference type="ARBA" id="ARBA00008138"/>
    </source>
</evidence>
<comment type="function">
    <text evidence="1 6">Exhibits S-adenosyl-L-methionine-dependent methyltransferase activity.</text>
</comment>
<reference evidence="7 8" key="1">
    <citation type="submission" date="2018-08" db="EMBL/GenBank/DDBJ databases">
        <title>Streptomyces NEAU-D10 sp. nov., a novel Actinomycete isolated from soil.</title>
        <authorList>
            <person name="Jin L."/>
        </authorList>
    </citation>
    <scope>NUCLEOTIDE SEQUENCE [LARGE SCALE GENOMIC DNA]</scope>
    <source>
        <strain evidence="7 8">NEAU-D10</strain>
    </source>
</reference>
<protein>
    <recommendedName>
        <fullName evidence="6">S-adenosyl-L-methionine-dependent methyltransferase</fullName>
        <ecNumber evidence="6">2.1.1.-</ecNumber>
    </recommendedName>
</protein>
<gene>
    <name evidence="7" type="ORF">DY245_26625</name>
</gene>
<dbReference type="InterPro" id="IPR011610">
    <property type="entry name" value="SAM_mthyl_Trfase_ML2640-like"/>
</dbReference>
<keyword evidence="4 7" id="KW-0808">Transferase</keyword>
<keyword evidence="5 6" id="KW-0949">S-adenosyl-L-methionine</keyword>
<dbReference type="Pfam" id="PF04072">
    <property type="entry name" value="LCM"/>
    <property type="match status" value="1"/>
</dbReference>
<dbReference type="PANTHER" id="PTHR43619">
    <property type="entry name" value="S-ADENOSYL-L-METHIONINE-DEPENDENT METHYLTRANSFERASE YKTD-RELATED"/>
    <property type="match status" value="1"/>
</dbReference>
<dbReference type="InterPro" id="IPR007213">
    <property type="entry name" value="Ppm1/Ppm2/Tcmp"/>
</dbReference>
<dbReference type="NCBIfam" id="TIGR00027">
    <property type="entry name" value="mthyl_TIGR00027"/>
    <property type="match status" value="1"/>
</dbReference>
<dbReference type="Gene3D" id="3.40.50.150">
    <property type="entry name" value="Vaccinia Virus protein VP39"/>
    <property type="match status" value="1"/>
</dbReference>
<keyword evidence="8" id="KW-1185">Reference proteome</keyword>
<evidence type="ECO:0000256" key="4">
    <source>
        <dbReference type="ARBA" id="ARBA00022679"/>
    </source>
</evidence>
<keyword evidence="3 6" id="KW-0489">Methyltransferase</keyword>
<evidence type="ECO:0000256" key="1">
    <source>
        <dbReference type="ARBA" id="ARBA00003907"/>
    </source>
</evidence>
<dbReference type="OrthoDB" id="9806164at2"/>
<evidence type="ECO:0000256" key="6">
    <source>
        <dbReference type="RuleBase" id="RU362030"/>
    </source>
</evidence>
<dbReference type="SUPFAM" id="SSF53335">
    <property type="entry name" value="S-adenosyl-L-methionine-dependent methyltransferases"/>
    <property type="match status" value="1"/>
</dbReference>
<dbReference type="GO" id="GO:0032259">
    <property type="term" value="P:methylation"/>
    <property type="evidence" value="ECO:0007669"/>
    <property type="project" value="UniProtKB-KW"/>
</dbReference>
<evidence type="ECO:0000256" key="5">
    <source>
        <dbReference type="ARBA" id="ARBA00022691"/>
    </source>
</evidence>
<organism evidence="7 8">
    <name type="scientific">Streptomyces inhibens</name>
    <dbReference type="NCBI Taxonomy" id="2293571"/>
    <lineage>
        <taxon>Bacteria</taxon>
        <taxon>Bacillati</taxon>
        <taxon>Actinomycetota</taxon>
        <taxon>Actinomycetes</taxon>
        <taxon>Kitasatosporales</taxon>
        <taxon>Streptomycetaceae</taxon>
        <taxon>Streptomyces</taxon>
    </lineage>
</organism>
<name>A0A371PYP3_STRIH</name>
<comment type="caution">
    <text evidence="7">The sequence shown here is derived from an EMBL/GenBank/DDBJ whole genome shotgun (WGS) entry which is preliminary data.</text>
</comment>
<dbReference type="PANTHER" id="PTHR43619:SF2">
    <property type="entry name" value="S-ADENOSYL-L-METHIONINE-DEPENDENT METHYLTRANSFERASES SUPERFAMILY PROTEIN"/>
    <property type="match status" value="1"/>
</dbReference>
<evidence type="ECO:0000313" key="7">
    <source>
        <dbReference type="EMBL" id="REK87471.1"/>
    </source>
</evidence>
<proteinExistence type="inferred from homology"/>